<keyword evidence="1" id="KW-0505">Motor protein</keyword>
<evidence type="ECO:0008006" key="8">
    <source>
        <dbReference type="Google" id="ProtNLM"/>
    </source>
</evidence>
<dbReference type="PRINTS" id="PR00380">
    <property type="entry name" value="KINESINHEAVY"/>
</dbReference>
<feature type="domain" description="Myb-like" evidence="4">
    <location>
        <begin position="170"/>
        <end position="229"/>
    </location>
</feature>
<dbReference type="InterPro" id="IPR027417">
    <property type="entry name" value="P-loop_NTPase"/>
</dbReference>
<evidence type="ECO:0000256" key="2">
    <source>
        <dbReference type="SAM" id="MobiDB-lite"/>
    </source>
</evidence>
<dbReference type="SMART" id="SM00717">
    <property type="entry name" value="SANT"/>
    <property type="match status" value="4"/>
</dbReference>
<dbReference type="SMART" id="SM00129">
    <property type="entry name" value="KISc"/>
    <property type="match status" value="1"/>
</dbReference>
<dbReference type="GO" id="GO:0005875">
    <property type="term" value="C:microtubule associated complex"/>
    <property type="evidence" value="ECO:0007669"/>
    <property type="project" value="TreeGrafter"/>
</dbReference>
<dbReference type="InterPro" id="IPR009057">
    <property type="entry name" value="Homeodomain-like_sf"/>
</dbReference>
<dbReference type="GO" id="GO:0008017">
    <property type="term" value="F:microtubule binding"/>
    <property type="evidence" value="ECO:0007669"/>
    <property type="project" value="InterPro"/>
</dbReference>
<dbReference type="PANTHER" id="PTHR47969">
    <property type="entry name" value="CHROMOSOME-ASSOCIATED KINESIN KIF4A-RELATED"/>
    <property type="match status" value="1"/>
</dbReference>
<name>A0A5A8C910_CAFRO</name>
<dbReference type="SUPFAM" id="SSF52540">
    <property type="entry name" value="P-loop containing nucleoside triphosphate hydrolases"/>
    <property type="match status" value="1"/>
</dbReference>
<dbReference type="GO" id="GO:0005524">
    <property type="term" value="F:ATP binding"/>
    <property type="evidence" value="ECO:0007669"/>
    <property type="project" value="UniProtKB-UniRule"/>
</dbReference>
<keyword evidence="7" id="KW-1185">Reference proteome</keyword>
<evidence type="ECO:0000256" key="1">
    <source>
        <dbReference type="PROSITE-ProRule" id="PRU00283"/>
    </source>
</evidence>
<keyword evidence="1" id="KW-0547">Nucleotide-binding</keyword>
<evidence type="ECO:0000259" key="4">
    <source>
        <dbReference type="PROSITE" id="PS50090"/>
    </source>
</evidence>
<feature type="compositionally biased region" description="Basic and acidic residues" evidence="2">
    <location>
        <begin position="823"/>
        <end position="832"/>
    </location>
</feature>
<organism evidence="6 7">
    <name type="scientific">Cafeteria roenbergensis</name>
    <name type="common">Marine flagellate</name>
    <dbReference type="NCBI Taxonomy" id="33653"/>
    <lineage>
        <taxon>Eukaryota</taxon>
        <taxon>Sar</taxon>
        <taxon>Stramenopiles</taxon>
        <taxon>Bigyra</taxon>
        <taxon>Opalozoa</taxon>
        <taxon>Bicosoecida</taxon>
        <taxon>Cafeteriaceae</taxon>
        <taxon>Cafeteria</taxon>
    </lineage>
</organism>
<feature type="region of interest" description="Disordered" evidence="2">
    <location>
        <begin position="583"/>
        <end position="602"/>
    </location>
</feature>
<protein>
    <recommendedName>
        <fullName evidence="8">Kinesin motor domain-containing protein</fullName>
    </recommendedName>
</protein>
<feature type="region of interest" description="Disordered" evidence="2">
    <location>
        <begin position="732"/>
        <end position="755"/>
    </location>
</feature>
<feature type="region of interest" description="Disordered" evidence="2">
    <location>
        <begin position="791"/>
        <end position="871"/>
    </location>
</feature>
<dbReference type="Proteomes" id="UP000323011">
    <property type="component" value="Unassembled WGS sequence"/>
</dbReference>
<dbReference type="Gene3D" id="3.40.850.10">
    <property type="entry name" value="Kinesin motor domain"/>
    <property type="match status" value="1"/>
</dbReference>
<dbReference type="SUPFAM" id="SSF46689">
    <property type="entry name" value="Homeodomain-like"/>
    <property type="match status" value="2"/>
</dbReference>
<dbReference type="Gene3D" id="1.10.10.60">
    <property type="entry name" value="Homeodomain-like"/>
    <property type="match status" value="2"/>
</dbReference>
<dbReference type="Pfam" id="PF00225">
    <property type="entry name" value="Kinesin"/>
    <property type="match status" value="1"/>
</dbReference>
<evidence type="ECO:0000259" key="5">
    <source>
        <dbReference type="PROSITE" id="PS51294"/>
    </source>
</evidence>
<dbReference type="PROSITE" id="PS50090">
    <property type="entry name" value="MYB_LIKE"/>
    <property type="match status" value="3"/>
</dbReference>
<feature type="binding site" evidence="1">
    <location>
        <begin position="397"/>
        <end position="404"/>
    </location>
    <ligand>
        <name>ATP</name>
        <dbReference type="ChEBI" id="CHEBI:30616"/>
    </ligand>
</feature>
<keyword evidence="1" id="KW-0067">ATP-binding</keyword>
<dbReference type="GO" id="GO:0051231">
    <property type="term" value="P:spindle elongation"/>
    <property type="evidence" value="ECO:0007669"/>
    <property type="project" value="TreeGrafter"/>
</dbReference>
<feature type="domain" description="Myb-like" evidence="4">
    <location>
        <begin position="239"/>
        <end position="281"/>
    </location>
</feature>
<dbReference type="InterPro" id="IPR001005">
    <property type="entry name" value="SANT/Myb"/>
</dbReference>
<feature type="domain" description="Myb-like" evidence="4">
    <location>
        <begin position="116"/>
        <end position="161"/>
    </location>
</feature>
<dbReference type="InterPro" id="IPR017930">
    <property type="entry name" value="Myb_dom"/>
</dbReference>
<reference evidence="6 7" key="1">
    <citation type="submission" date="2019-07" db="EMBL/GenBank/DDBJ databases">
        <title>Genomes of Cafeteria roenbergensis.</title>
        <authorList>
            <person name="Fischer M.G."/>
            <person name="Hackl T."/>
            <person name="Roman M."/>
        </authorList>
    </citation>
    <scope>NUCLEOTIDE SEQUENCE [LARGE SCALE GENOMIC DNA]</scope>
    <source>
        <strain evidence="6 7">BVI</strain>
    </source>
</reference>
<dbReference type="EMBL" id="VLTN01000052">
    <property type="protein sequence ID" value="KAA0148520.1"/>
    <property type="molecule type" value="Genomic_DNA"/>
</dbReference>
<accession>A0A5A8C910</accession>
<dbReference type="InterPro" id="IPR027640">
    <property type="entry name" value="Kinesin-like_fam"/>
</dbReference>
<dbReference type="GO" id="GO:0003777">
    <property type="term" value="F:microtubule motor activity"/>
    <property type="evidence" value="ECO:0007669"/>
    <property type="project" value="InterPro"/>
</dbReference>
<gene>
    <name evidence="6" type="ORF">FNF29_06578</name>
</gene>
<comment type="caution">
    <text evidence="6">The sequence shown here is derived from an EMBL/GenBank/DDBJ whole genome shotgun (WGS) entry which is preliminary data.</text>
</comment>
<feature type="domain" description="Kinesin motor" evidence="3">
    <location>
        <begin position="316"/>
        <end position="655"/>
    </location>
</feature>
<dbReference type="CDD" id="cd00106">
    <property type="entry name" value="KISc"/>
    <property type="match status" value="1"/>
</dbReference>
<dbReference type="GO" id="GO:0007018">
    <property type="term" value="P:microtubule-based movement"/>
    <property type="evidence" value="ECO:0007669"/>
    <property type="project" value="InterPro"/>
</dbReference>
<dbReference type="InterPro" id="IPR036961">
    <property type="entry name" value="Kinesin_motor_dom_sf"/>
</dbReference>
<sequence>MYDHNWAEHKENAAAFVKGKWREAEDQHLIRHFFALAASEHGLSRAEAVRLVTEGVKRVGLHRKGFWLTLARRFRWRSVKDIFYHAQTLIPAQLSTARPGDGAAEQAAAATASGTPWTQAELKALQQAEVASRGKPGKWGLVATELGRPRDACRQQWVKMFGPEAQALEERGRQRGPFSEEEEEKLRAAVAAAREEAARTGKEVCWRDIGAAVGTRSGSDCWGKWHRTEFGNAEDGTGWTEAEEATLLQALAREEADAWPDVDWEAVASDLGESRDASACRRPLTASADEAERAMARMLGEEAAASGSSLFAGDDNIRVAARIRPMSAKEVAADPRQAIKQFGPRSVQCLTEGSEHRFTFDRVFSPFDTQEAVYEQIGAPIVDAVMEGINGAIFAYGQTGSGKTFSMEGGEDDERGIIPRLLESLFARFRNPQIEFDVRCSCVEIYNETVFDLITYGKNNVEIWEDKDRGLTLMGATEVPIVSCAAALALVREAVKNRHTYETAMNATSSRSHCVFVLTVAKRVRSETATTFCQLYLADLAGSERVAKTQVSGDRLGEAKYINKSLLALGKVISALSDPGRDETAAGARAGRGAAGGAGSAAGHIPYRDSKLTRLLQNSLGGNSRTVLLIALSPSAWNASESLGTLRFGDMSSRIQNTAVARTLVSEERLADMIALARERRTRNDTMLQRCEAQAHQFYELFEALGVSRAEVAKLAGRGLGRAEAGMAAAEAARGEELDEQWTGSRSRPGSKRRTDEFLARMADLQRQKEDSIVAGRERLLVDATKAAAVSGAGVDDADESPPRTLPPRNQAASAGPRLFGDSVERQKRQEQARIAAGRIVYDKHPRKPVPKAVPEERAGGPGLVALLSAD</sequence>
<dbReference type="PANTHER" id="PTHR47969:SF29">
    <property type="entry name" value="KINESIN-LIKE PROTEIN"/>
    <property type="match status" value="1"/>
</dbReference>
<evidence type="ECO:0000259" key="3">
    <source>
        <dbReference type="PROSITE" id="PS50067"/>
    </source>
</evidence>
<dbReference type="GO" id="GO:0007052">
    <property type="term" value="P:mitotic spindle organization"/>
    <property type="evidence" value="ECO:0007669"/>
    <property type="project" value="TreeGrafter"/>
</dbReference>
<dbReference type="CDD" id="cd00167">
    <property type="entry name" value="SANT"/>
    <property type="match status" value="1"/>
</dbReference>
<dbReference type="InterPro" id="IPR001752">
    <property type="entry name" value="Kinesin_motor_dom"/>
</dbReference>
<evidence type="ECO:0000313" key="6">
    <source>
        <dbReference type="EMBL" id="KAA0148520.1"/>
    </source>
</evidence>
<evidence type="ECO:0000313" key="7">
    <source>
        <dbReference type="Proteomes" id="UP000323011"/>
    </source>
</evidence>
<feature type="domain" description="HTH myb-type" evidence="5">
    <location>
        <begin position="170"/>
        <end position="228"/>
    </location>
</feature>
<proteinExistence type="inferred from homology"/>
<dbReference type="PROSITE" id="PS50067">
    <property type="entry name" value="KINESIN_MOTOR_2"/>
    <property type="match status" value="1"/>
</dbReference>
<dbReference type="AlphaFoldDB" id="A0A5A8C910"/>
<comment type="similarity">
    <text evidence="1">Belongs to the TRAFAC class myosin-kinesin ATPase superfamily. Kinesin family.</text>
</comment>
<dbReference type="PROSITE" id="PS51294">
    <property type="entry name" value="HTH_MYB"/>
    <property type="match status" value="1"/>
</dbReference>